<gene>
    <name evidence="5" type="ORF">DealDRAFT_0290</name>
</gene>
<evidence type="ECO:0000313" key="6">
    <source>
        <dbReference type="Proteomes" id="UP000006443"/>
    </source>
</evidence>
<keyword evidence="6" id="KW-1185">Reference proteome</keyword>
<organism evidence="5 6">
    <name type="scientific">Dethiobacter alkaliphilus AHT 1</name>
    <dbReference type="NCBI Taxonomy" id="555088"/>
    <lineage>
        <taxon>Bacteria</taxon>
        <taxon>Bacillati</taxon>
        <taxon>Bacillota</taxon>
        <taxon>Dethiobacteria</taxon>
        <taxon>Dethiobacterales</taxon>
        <taxon>Dethiobacteraceae</taxon>
        <taxon>Dethiobacter</taxon>
    </lineage>
</organism>
<dbReference type="PANTHER" id="PTHR11040:SF205">
    <property type="entry name" value="ZINC TRANSPORTER ZUPT"/>
    <property type="match status" value="1"/>
</dbReference>
<keyword evidence="4" id="KW-0472">Membrane</keyword>
<protein>
    <submittedName>
        <fullName evidence="5">Zinc/iron permease</fullName>
    </submittedName>
</protein>
<dbReference type="Pfam" id="PF02535">
    <property type="entry name" value="Zip"/>
    <property type="match status" value="1"/>
</dbReference>
<dbReference type="OrthoDB" id="9787346at2"/>
<name>C0GCT1_DETAL</name>
<evidence type="ECO:0000256" key="2">
    <source>
        <dbReference type="ARBA" id="ARBA00022692"/>
    </source>
</evidence>
<dbReference type="InterPro" id="IPR003689">
    <property type="entry name" value="ZIP"/>
</dbReference>
<reference evidence="5 6" key="1">
    <citation type="submission" date="2009-02" db="EMBL/GenBank/DDBJ databases">
        <title>Sequencing of the draft genome and assembly of Dethiobacter alkaliphilus AHT 1.</title>
        <authorList>
            <consortium name="US DOE Joint Genome Institute (JGI-PGF)"/>
            <person name="Lucas S."/>
            <person name="Copeland A."/>
            <person name="Lapidus A."/>
            <person name="Glavina del Rio T."/>
            <person name="Dalin E."/>
            <person name="Tice H."/>
            <person name="Bruce D."/>
            <person name="Goodwin L."/>
            <person name="Pitluck S."/>
            <person name="Larimer F."/>
            <person name="Land M.L."/>
            <person name="Hauser L."/>
            <person name="Muyzer G."/>
        </authorList>
    </citation>
    <scope>NUCLEOTIDE SEQUENCE [LARGE SCALE GENOMIC DNA]</scope>
    <source>
        <strain evidence="5 6">AHT 1</strain>
    </source>
</reference>
<dbReference type="EMBL" id="ACJM01000001">
    <property type="protein sequence ID" value="EEG79016.1"/>
    <property type="molecule type" value="Genomic_DNA"/>
</dbReference>
<dbReference type="PANTHER" id="PTHR11040">
    <property type="entry name" value="ZINC/IRON TRANSPORTER"/>
    <property type="match status" value="1"/>
</dbReference>
<dbReference type="eggNOG" id="COG0428">
    <property type="taxonomic scope" value="Bacteria"/>
</dbReference>
<dbReference type="STRING" id="555088.DealDRAFT_0290"/>
<dbReference type="AlphaFoldDB" id="C0GCT1"/>
<dbReference type="GO" id="GO:0005385">
    <property type="term" value="F:zinc ion transmembrane transporter activity"/>
    <property type="evidence" value="ECO:0007669"/>
    <property type="project" value="TreeGrafter"/>
</dbReference>
<evidence type="ECO:0000256" key="1">
    <source>
        <dbReference type="ARBA" id="ARBA00004141"/>
    </source>
</evidence>
<dbReference type="GO" id="GO:0016020">
    <property type="term" value="C:membrane"/>
    <property type="evidence" value="ECO:0007669"/>
    <property type="project" value="UniProtKB-SubCell"/>
</dbReference>
<evidence type="ECO:0000313" key="5">
    <source>
        <dbReference type="EMBL" id="EEG79016.1"/>
    </source>
</evidence>
<accession>C0GCT1</accession>
<comment type="caution">
    <text evidence="5">The sequence shown here is derived from an EMBL/GenBank/DDBJ whole genome shotgun (WGS) entry which is preliminary data.</text>
</comment>
<comment type="subcellular location">
    <subcellularLocation>
        <location evidence="1">Membrane</location>
        <topology evidence="1">Multi-pass membrane protein</topology>
    </subcellularLocation>
</comment>
<keyword evidence="2" id="KW-0812">Transmembrane</keyword>
<evidence type="ECO:0000256" key="3">
    <source>
        <dbReference type="ARBA" id="ARBA00022989"/>
    </source>
</evidence>
<proteinExistence type="predicted"/>
<keyword evidence="3" id="KW-1133">Transmembrane helix</keyword>
<sequence length="246" mass="25388">MYETLLISAMAGLATGLGGLIVVCFGKPSVKVLSLILGIAAGINIVIATVELLPAAVEHGNLFLMSAGFVFGIAIMSLIDRAIPNVNLLNGDRIGLDSARLIRAGILIAVALAVHNLPEGLAIGAGFEATHSLGAIIALAIGLHNIPEGMGAAAPLKMGGMDNKRIVLITCLAGLATPLGTFIGMLLMRLSAAFVSLSLAFGGGAIMYVVCKELIPESQRQHAQYAIYGMTLGFLITLILVFGEII</sequence>
<dbReference type="RefSeq" id="WP_008514158.1">
    <property type="nucleotide sequence ID" value="NZ_ACJM01000001.1"/>
</dbReference>
<evidence type="ECO:0000256" key="4">
    <source>
        <dbReference type="ARBA" id="ARBA00023136"/>
    </source>
</evidence>
<dbReference type="Proteomes" id="UP000006443">
    <property type="component" value="Unassembled WGS sequence"/>
</dbReference>